<keyword evidence="3" id="KW-0472">Membrane</keyword>
<sequence length="263" mass="27260">MKRTFTAAASALALIAGLTATQANAQGLRGIRAEAQVGYSQFHSEGNKDGHIGYGAAAGVDFDLGGFVLGAEGTFWWAPAENKTIDGPGLAEHKTFEELGIAARAGVMATPSTLVYGKLGYVRNEQRKRFTPFNPGTTVLNSALPGAYYENYKVSGWQYGAGVEQMLGENIYAKVEGRYSDYKDKGNISGGTHTVTGLVGLGFLFGGARAEAPVVIAPAPVVVAPPPAPATQTCPDGSVIMATDICPAPPPPPPPPAPAPERG</sequence>
<protein>
    <submittedName>
        <fullName evidence="7">Porin family protein</fullName>
    </submittedName>
</protein>
<reference evidence="7 8" key="1">
    <citation type="submission" date="2020-03" db="EMBL/GenBank/DDBJ databases">
        <title>Sphingomonas sp. nov., isolated from fish.</title>
        <authorList>
            <person name="Hyun D.-W."/>
            <person name="Bae J.-W."/>
        </authorList>
    </citation>
    <scope>NUCLEOTIDE SEQUENCE [LARGE SCALE GENOMIC DNA]</scope>
    <source>
        <strain evidence="7 8">HDW15C</strain>
    </source>
</reference>
<organism evidence="7 8">
    <name type="scientific">Sphingomonas sinipercae</name>
    <dbReference type="NCBI Taxonomy" id="2714944"/>
    <lineage>
        <taxon>Bacteria</taxon>
        <taxon>Pseudomonadati</taxon>
        <taxon>Pseudomonadota</taxon>
        <taxon>Alphaproteobacteria</taxon>
        <taxon>Sphingomonadales</taxon>
        <taxon>Sphingomonadaceae</taxon>
        <taxon>Sphingomonas</taxon>
    </lineage>
</organism>
<evidence type="ECO:0000256" key="5">
    <source>
        <dbReference type="SAM" id="SignalP"/>
    </source>
</evidence>
<accession>A0A6G7ZKD8</accession>
<evidence type="ECO:0000256" key="4">
    <source>
        <dbReference type="ARBA" id="ARBA00038306"/>
    </source>
</evidence>
<evidence type="ECO:0000256" key="3">
    <source>
        <dbReference type="ARBA" id="ARBA00023136"/>
    </source>
</evidence>
<dbReference type="Gene3D" id="2.40.160.20">
    <property type="match status" value="1"/>
</dbReference>
<feature type="chain" id="PRO_5026027647" evidence="5">
    <location>
        <begin position="26"/>
        <end position="263"/>
    </location>
</feature>
<gene>
    <name evidence="7" type="ORF">G7078_00660</name>
</gene>
<dbReference type="InterPro" id="IPR051692">
    <property type="entry name" value="OMP-like"/>
</dbReference>
<evidence type="ECO:0000259" key="6">
    <source>
        <dbReference type="Pfam" id="PF13505"/>
    </source>
</evidence>
<dbReference type="Proteomes" id="UP000502502">
    <property type="component" value="Chromosome"/>
</dbReference>
<dbReference type="EMBL" id="CP049871">
    <property type="protein sequence ID" value="QIL01444.1"/>
    <property type="molecule type" value="Genomic_DNA"/>
</dbReference>
<dbReference type="InterPro" id="IPR011250">
    <property type="entry name" value="OMP/PagP_B-barrel"/>
</dbReference>
<dbReference type="Pfam" id="PF13505">
    <property type="entry name" value="OMP_b-brl"/>
    <property type="match status" value="1"/>
</dbReference>
<dbReference type="AlphaFoldDB" id="A0A6G7ZKD8"/>
<evidence type="ECO:0000313" key="7">
    <source>
        <dbReference type="EMBL" id="QIL01444.1"/>
    </source>
</evidence>
<feature type="domain" description="Outer membrane protein beta-barrel" evidence="6">
    <location>
        <begin position="11"/>
        <end position="195"/>
    </location>
</feature>
<keyword evidence="8" id="KW-1185">Reference proteome</keyword>
<dbReference type="KEGG" id="ssin:G7078_00660"/>
<keyword evidence="2 5" id="KW-0732">Signal</keyword>
<evidence type="ECO:0000256" key="2">
    <source>
        <dbReference type="ARBA" id="ARBA00022729"/>
    </source>
</evidence>
<name>A0A6G7ZKD8_9SPHN</name>
<evidence type="ECO:0000256" key="1">
    <source>
        <dbReference type="ARBA" id="ARBA00004370"/>
    </source>
</evidence>
<dbReference type="PANTHER" id="PTHR34001">
    <property type="entry name" value="BLL7405 PROTEIN"/>
    <property type="match status" value="1"/>
</dbReference>
<evidence type="ECO:0000313" key="8">
    <source>
        <dbReference type="Proteomes" id="UP000502502"/>
    </source>
</evidence>
<dbReference type="SUPFAM" id="SSF56925">
    <property type="entry name" value="OMPA-like"/>
    <property type="match status" value="1"/>
</dbReference>
<comment type="subcellular location">
    <subcellularLocation>
        <location evidence="1">Membrane</location>
    </subcellularLocation>
</comment>
<dbReference type="RefSeq" id="WP_166091959.1">
    <property type="nucleotide sequence ID" value="NZ_CP049871.1"/>
</dbReference>
<dbReference type="PANTHER" id="PTHR34001:SF3">
    <property type="entry name" value="BLL7405 PROTEIN"/>
    <property type="match status" value="1"/>
</dbReference>
<feature type="signal peptide" evidence="5">
    <location>
        <begin position="1"/>
        <end position="25"/>
    </location>
</feature>
<comment type="similarity">
    <text evidence="4">Belongs to the Omp25/RopB family.</text>
</comment>
<dbReference type="GO" id="GO:0016020">
    <property type="term" value="C:membrane"/>
    <property type="evidence" value="ECO:0007669"/>
    <property type="project" value="UniProtKB-SubCell"/>
</dbReference>
<dbReference type="InterPro" id="IPR027385">
    <property type="entry name" value="Beta-barrel_OMP"/>
</dbReference>
<proteinExistence type="inferred from homology"/>